<gene>
    <name evidence="2" type="ORF">ACFSKW_35890</name>
</gene>
<evidence type="ECO:0000313" key="2">
    <source>
        <dbReference type="EMBL" id="MFD1936866.1"/>
    </source>
</evidence>
<organism evidence="2 3">
    <name type="scientific">Nonomuraea mangrovi</name>
    <dbReference type="NCBI Taxonomy" id="2316207"/>
    <lineage>
        <taxon>Bacteria</taxon>
        <taxon>Bacillati</taxon>
        <taxon>Actinomycetota</taxon>
        <taxon>Actinomycetes</taxon>
        <taxon>Streptosporangiales</taxon>
        <taxon>Streptosporangiaceae</taxon>
        <taxon>Nonomuraea</taxon>
    </lineage>
</organism>
<proteinExistence type="predicted"/>
<accession>A0ABW4T7S3</accession>
<dbReference type="CDD" id="cd08513">
    <property type="entry name" value="PBP2_thermophilic_Hb8_like"/>
    <property type="match status" value="1"/>
</dbReference>
<name>A0ABW4T7S3_9ACTN</name>
<evidence type="ECO:0000259" key="1">
    <source>
        <dbReference type="Pfam" id="PF00496"/>
    </source>
</evidence>
<dbReference type="InterPro" id="IPR000914">
    <property type="entry name" value="SBP_5_dom"/>
</dbReference>
<evidence type="ECO:0000313" key="3">
    <source>
        <dbReference type="Proteomes" id="UP001597368"/>
    </source>
</evidence>
<dbReference type="Proteomes" id="UP001597368">
    <property type="component" value="Unassembled WGS sequence"/>
</dbReference>
<protein>
    <submittedName>
        <fullName evidence="2">ABC transporter substrate-binding protein</fullName>
    </submittedName>
</protein>
<dbReference type="Gene3D" id="3.40.190.10">
    <property type="entry name" value="Periplasmic binding protein-like II"/>
    <property type="match status" value="1"/>
</dbReference>
<feature type="domain" description="Solute-binding protein family 5" evidence="1">
    <location>
        <begin position="85"/>
        <end position="460"/>
    </location>
</feature>
<dbReference type="SUPFAM" id="SSF53850">
    <property type="entry name" value="Periplasmic binding protein-like II"/>
    <property type="match status" value="1"/>
</dbReference>
<dbReference type="Pfam" id="PF00496">
    <property type="entry name" value="SBP_bac_5"/>
    <property type="match status" value="1"/>
</dbReference>
<comment type="caution">
    <text evidence="2">The sequence shown here is derived from an EMBL/GenBank/DDBJ whole genome shotgun (WGS) entry which is preliminary data.</text>
</comment>
<dbReference type="RefSeq" id="WP_379577527.1">
    <property type="nucleotide sequence ID" value="NZ_JBHUFV010000052.1"/>
</dbReference>
<dbReference type="InterPro" id="IPR030678">
    <property type="entry name" value="Peptide/Ni-bd"/>
</dbReference>
<dbReference type="InterPro" id="IPR039424">
    <property type="entry name" value="SBP_5"/>
</dbReference>
<dbReference type="Gene3D" id="3.90.76.10">
    <property type="entry name" value="Dipeptide-binding Protein, Domain 1"/>
    <property type="match status" value="1"/>
</dbReference>
<sequence length="550" mass="59669">MLTRLRRGPTRAIGTIAVLATLTVACQSADQGPLQAATGGVLRVGVTGDLGRLESLNPMATNLFGSWLARQMVYPSLIQLNGADVKPAWAESWTASSDGRTYTFKLKKGAWSDGKPLTSDDALWTAEIILKHKDGAAGLVASALDGVKSVAAPDPDTFVVTYADPLPPTALSSLAYFSVLPKHVWSSHTGNGGKDLMSFHPEDKLPMVSGGPFTVTEFNPNGTTIFEPNKGYYGEPPKVDAVGLEVFENAEGLARALKSGDTLAWGYTDGPAIAKSVEGSKGVTIQRTPAQAVAMLNINTNPKKKDHPELKDVKVREAMSLAIDRKELIEVELNGFGQPGRSILVPSQDSYVPGTIAADAFDPVRANAILDELGHKRGADGIRVAKDGSRMEYELVVWELGRVAEILQKNLKAVGIALKPEITEEYTATVAAPDGKYLDFNLAFSYWSYLEPDPSLSLRIYMCDAWGSTNFAGYCDPKYDKLYAQQRVTLDVAERKTMIAQMQQMVLRDARATLPLYHPDGVHVISAKWAGIEPLRYGADLWTRARRNEG</sequence>
<dbReference type="Gene3D" id="3.10.105.10">
    <property type="entry name" value="Dipeptide-binding Protein, Domain 3"/>
    <property type="match status" value="1"/>
</dbReference>
<reference evidence="3" key="1">
    <citation type="journal article" date="2019" name="Int. J. Syst. Evol. Microbiol.">
        <title>The Global Catalogue of Microorganisms (GCM) 10K type strain sequencing project: providing services to taxonomists for standard genome sequencing and annotation.</title>
        <authorList>
            <consortium name="The Broad Institute Genomics Platform"/>
            <consortium name="The Broad Institute Genome Sequencing Center for Infectious Disease"/>
            <person name="Wu L."/>
            <person name="Ma J."/>
        </authorList>
    </citation>
    <scope>NUCLEOTIDE SEQUENCE [LARGE SCALE GENOMIC DNA]</scope>
    <source>
        <strain evidence="3">ICMP 6774ER</strain>
    </source>
</reference>
<dbReference type="EMBL" id="JBHUFV010000052">
    <property type="protein sequence ID" value="MFD1936866.1"/>
    <property type="molecule type" value="Genomic_DNA"/>
</dbReference>
<dbReference type="PIRSF" id="PIRSF002741">
    <property type="entry name" value="MppA"/>
    <property type="match status" value="1"/>
</dbReference>
<keyword evidence="3" id="KW-1185">Reference proteome</keyword>
<dbReference type="PANTHER" id="PTHR30290">
    <property type="entry name" value="PERIPLASMIC BINDING COMPONENT OF ABC TRANSPORTER"/>
    <property type="match status" value="1"/>
</dbReference>
<dbReference type="PROSITE" id="PS51257">
    <property type="entry name" value="PROKAR_LIPOPROTEIN"/>
    <property type="match status" value="1"/>
</dbReference>